<dbReference type="InterPro" id="IPR057326">
    <property type="entry name" value="KR_dom"/>
</dbReference>
<feature type="domain" description="Ketosynthase family 3 (KS3)" evidence="10">
    <location>
        <begin position="4"/>
        <end position="428"/>
    </location>
</feature>
<evidence type="ECO:0000256" key="2">
    <source>
        <dbReference type="ARBA" id="ARBA00022553"/>
    </source>
</evidence>
<dbReference type="PANTHER" id="PTHR43775">
    <property type="entry name" value="FATTY ACID SYNTHASE"/>
    <property type="match status" value="1"/>
</dbReference>
<dbReference type="PROSITE" id="PS52004">
    <property type="entry name" value="KS3_2"/>
    <property type="match status" value="1"/>
</dbReference>
<keyword evidence="4" id="KW-0521">NADP</keyword>
<dbReference type="InterPro" id="IPR036291">
    <property type="entry name" value="NAD(P)-bd_dom_sf"/>
</dbReference>
<protein>
    <submittedName>
        <fullName evidence="12">Uncharacterized protein</fullName>
    </submittedName>
</protein>
<accession>A0A7C8MNT1</accession>
<dbReference type="Pfam" id="PF14765">
    <property type="entry name" value="PS-DH"/>
    <property type="match status" value="1"/>
</dbReference>
<dbReference type="GO" id="GO:0031177">
    <property type="term" value="F:phosphopantetheine binding"/>
    <property type="evidence" value="ECO:0007669"/>
    <property type="project" value="InterPro"/>
</dbReference>
<dbReference type="InterPro" id="IPR009081">
    <property type="entry name" value="PP-bd_ACP"/>
</dbReference>
<dbReference type="SMART" id="SM00825">
    <property type="entry name" value="PKS_KS"/>
    <property type="match status" value="1"/>
</dbReference>
<dbReference type="SMART" id="SM00829">
    <property type="entry name" value="PKS_ER"/>
    <property type="match status" value="1"/>
</dbReference>
<comment type="caution">
    <text evidence="12">The sequence shown here is derived from an EMBL/GenBank/DDBJ whole genome shotgun (WGS) entry which is preliminary data.</text>
</comment>
<evidence type="ECO:0000256" key="7">
    <source>
        <dbReference type="ARBA" id="ARBA00023315"/>
    </source>
</evidence>
<proteinExistence type="predicted"/>
<dbReference type="Pfam" id="PF16197">
    <property type="entry name" value="KAsynt_C_assoc"/>
    <property type="match status" value="1"/>
</dbReference>
<sequence>MGDPNSIAVVGLSCRFPGNGASLEGFWQSLCAGESAWSEIPQGRFNKNAFWSPSKRRGTSVATGGYFLQQDIARFDAGFFGLPKHDVDAMDPQQRIILEVAYEALERAGLPLEKLAGTRTGVFIGHLTSDYRDMICRDPDNAPAYTFTGTGTASAANRISWLWDLRGPSFTVNTACSSGLLALHLACQSLRTGESDSAIVGASSLLMNPEMFMFLSNQGFLSPDGKCKSFDESANGYGRGEGFGCLILKRTGDAISAGDPVRAIIRGTGSNQDGRTVGLTMPNSEAQKSLIKEVYRQAGLDPGMTTYVEAHGTGTKLGDIQEVSALAATIAAAHDPETKLLVGSVKSNIGHLEAAAGIAGLIKAVLMLENGLIPPNIHFHKGNPKIQFDKWKVQVPVKLSPWPTPGPRRASVNSFGYGGSNVHAVLESYEGRDCLLTPKHASLPASEVKGKHRMVRASENAISSSPDFCHPRLFFLSAQDQNGLKRLVKPLADYVKAKIAKFENHAKGYCDKTENFMELLAYTLSERRSRLQWKTHIIASSPEELIASLHARKDAETIPAAKSSRSPRVGFVFTGQGAQWPRMGAELMVYSAFRESIEAADRYLIESCDCVCHPLSCILQVALVDLLKTWHIEPVAVVGHSGGEIGASYASGALSRENAWKIAYYRGCVSALMRTKAPALRGSMMAVGLSLTETTAWLSKVTDGLLVIACINSPVSTTVAGDEAAVDQLLGFLKAGGIFSRKLTVDTAYHSPHMALVAEEYRRLTLEIEPNAIPVGECAMYSTVTGGAVESGQLGVDHWVASLTSLVKFSEAVCKMVQPLENSDGKEELDLDIIIEVGPHSTLQGPSMQSLKVHGISLPYYSVLKRNQNAIETALSVCGALYDQGYRVKVPEADENLRVNCAAPLVDLPTYQWNHAQRFWHDSRTESEFLSRAAPKASIIGAPMPQVVAGERVWRGFIRLSEAPWIADHKIQGEILYPGAGFITMALEAAIQIADPNQEIASFKLRDIQLTSAAIVAEGADLECTIQLRPHVVGTRDSASTWTHFAITTSVDGRSLVRNCCGFFIIEYEAAYGSETNRERKLEEESLGKLYTEACEACVVELDMTRFYTAMRNRGLQYGSIFANVLDAHYGDGQSIGTVKIPYVPVPDLEGSQTSPDFPSIIHPATLDAVFHLAFMASNEFRNGLKAAMVPRFIEEVTISTKIPVHAGAKLRGFSSADKHGLNELSANIVMFEDGLKVPVIRIDGFLCAEVARASTPVSKTMMASKLTWKPAVDFLTMEEVFSLIPGSTAKAKLIGYCELMHHSYPALSVLEIAPRLEEHSESVRYEFPLNFQQMGMVNLTKTWDVTVASRNEMLPKAENQQGSIRIVNFDRDILIESFQDSYDLVLFSYESLHSYTRTPGGIITHICKAVKPGGTLCVLTTNKDVATLQPVLDTNGLDVRIWRQSKFDTDMSLVVARKGCVSELTEMDRDTGREIMLIQATKATNSASILASKLAEILVRRHYKVRYFHLGDDVSLLEGKSCISLLECQQSLLLNITADEFESFRSLLLKPRDLLWVTVLDDPASALIDGLMRVVRNETPGSQLRAFHADEPSCLVQSEGSLADLIIQAFFWVGDDNEFQVREGLVHISRIDEDPGMSEEINRLLPGTGKSVDNVSLGELRRPVKLCVRSPGMLSSLCLEPDDYAETELEHDSIEIDTKATAMNFREIMVAMGQMADTALGLDAAGVVRRVGSSVTRFRVGDRIMMYGYGAHRTIHRSRAAYCAPIPDDITFEQAASIPVAHATAWNALVRVAKVQEGQSILIHAAAGGVGQVAVQIAQHYNMDVFVTVSSDAKRELMRTRYGVADDHIFSSRDLSFAKGIKRMTGGRGVDVVLNSLAGEALRQTWHCIAPFGNFIEIGVKDILNNTGLDMQPFIRDATFTFFNLRHIDHCRPDLMATILEGAFDFVRRGITRPQDTLHQFLISAVESAFRLMQSGKHLGKITLTWNDSHIVPIIQGPLDAPRLSPTHVYLLVGGLGGIGRSLATKLVRIGARKLCFLSRSGAESAKAKDLIRQLKQQHIQVQVYKCDVGNESDVSQATNRCTHELGQVKGVFQCAMVLRDGLFAHMTHQRWVESTRPKVQGSWNLHKYLPTDLDFFITLSSFTGVFGSRGQSNYAAACTYEDALAYHRRGHGQRATTIDLGLMRDIGVLAEGRITDAFREWEEPYGIRETEFLALVERVIYHEMTADRPPQVITGLSTGGGAISAGIEKPYYLDDARFSIMARIGLDWEASTTTAHDAMPTHVLINQAKSLQEASEGVLVALVNQVAKILQTEPREIDTNKFLHSLGIDSLVAVEIVNWIVRETKSTITVFDVLAGVPITTLCGKIAAKSAVLPRELVPL</sequence>
<dbReference type="InterPro" id="IPR014043">
    <property type="entry name" value="Acyl_transferase_dom"/>
</dbReference>
<dbReference type="InterPro" id="IPR049900">
    <property type="entry name" value="PKS_mFAS_DH"/>
</dbReference>
<keyword evidence="6" id="KW-0511">Multifunctional enzyme</keyword>
<dbReference type="Proteomes" id="UP000481858">
    <property type="component" value="Unassembled WGS sequence"/>
</dbReference>
<feature type="region of interest" description="N-terminal hotdog fold" evidence="8">
    <location>
        <begin position="937"/>
        <end position="1071"/>
    </location>
</feature>
<dbReference type="Gene3D" id="3.10.129.110">
    <property type="entry name" value="Polyketide synthase dehydratase"/>
    <property type="match status" value="1"/>
</dbReference>
<dbReference type="InterPro" id="IPR011032">
    <property type="entry name" value="GroES-like_sf"/>
</dbReference>
<dbReference type="InterPro" id="IPR006162">
    <property type="entry name" value="Ppantetheine_attach_site"/>
</dbReference>
<dbReference type="FunFam" id="3.40.47.10:FF:000019">
    <property type="entry name" value="Polyketide synthase type I"/>
    <property type="match status" value="1"/>
</dbReference>
<evidence type="ECO:0000256" key="1">
    <source>
        <dbReference type="ARBA" id="ARBA00022450"/>
    </source>
</evidence>
<feature type="domain" description="Carrier" evidence="9">
    <location>
        <begin position="2295"/>
        <end position="2372"/>
    </location>
</feature>
<dbReference type="InterPro" id="IPR018201">
    <property type="entry name" value="Ketoacyl_synth_AS"/>
</dbReference>
<feature type="domain" description="PKS/mFAS DH" evidence="11">
    <location>
        <begin position="937"/>
        <end position="1257"/>
    </location>
</feature>
<dbReference type="CDD" id="cd05195">
    <property type="entry name" value="enoyl_red"/>
    <property type="match status" value="1"/>
</dbReference>
<dbReference type="InterPro" id="IPR020807">
    <property type="entry name" value="PKS_DH"/>
</dbReference>
<dbReference type="Pfam" id="PF08659">
    <property type="entry name" value="KR"/>
    <property type="match status" value="1"/>
</dbReference>
<dbReference type="InterPro" id="IPR016035">
    <property type="entry name" value="Acyl_Trfase/lysoPLipase"/>
</dbReference>
<dbReference type="InterPro" id="IPR016036">
    <property type="entry name" value="Malonyl_transacylase_ACP-bd"/>
</dbReference>
<dbReference type="PROSITE" id="PS00606">
    <property type="entry name" value="KS3_1"/>
    <property type="match status" value="1"/>
</dbReference>
<dbReference type="Pfam" id="PF00109">
    <property type="entry name" value="ketoacyl-synt"/>
    <property type="match status" value="1"/>
</dbReference>
<dbReference type="SUPFAM" id="SSF50129">
    <property type="entry name" value="GroES-like"/>
    <property type="match status" value="1"/>
</dbReference>
<keyword evidence="2" id="KW-0597">Phosphoprotein</keyword>
<dbReference type="Gene3D" id="3.40.47.10">
    <property type="match status" value="1"/>
</dbReference>
<keyword evidence="1" id="KW-0596">Phosphopantetheine</keyword>
<evidence type="ECO:0000256" key="8">
    <source>
        <dbReference type="PROSITE-ProRule" id="PRU01363"/>
    </source>
</evidence>
<dbReference type="Gene3D" id="3.90.180.10">
    <property type="entry name" value="Medium-chain alcohol dehydrogenases, catalytic domain"/>
    <property type="match status" value="1"/>
</dbReference>
<dbReference type="InterPro" id="IPR029063">
    <property type="entry name" value="SAM-dependent_MTases_sf"/>
</dbReference>
<dbReference type="SMART" id="SM00823">
    <property type="entry name" value="PKS_PP"/>
    <property type="match status" value="1"/>
</dbReference>
<dbReference type="CDD" id="cd00833">
    <property type="entry name" value="PKS"/>
    <property type="match status" value="1"/>
</dbReference>
<organism evidence="12 13">
    <name type="scientific">Xylaria multiplex</name>
    <dbReference type="NCBI Taxonomy" id="323545"/>
    <lineage>
        <taxon>Eukaryota</taxon>
        <taxon>Fungi</taxon>
        <taxon>Dikarya</taxon>
        <taxon>Ascomycota</taxon>
        <taxon>Pezizomycotina</taxon>
        <taxon>Sordariomycetes</taxon>
        <taxon>Xylariomycetidae</taxon>
        <taxon>Xylariales</taxon>
        <taxon>Xylariaceae</taxon>
        <taxon>Xylaria</taxon>
    </lineage>
</organism>
<dbReference type="InterPro" id="IPR014031">
    <property type="entry name" value="Ketoacyl_synth_C"/>
</dbReference>
<evidence type="ECO:0000313" key="13">
    <source>
        <dbReference type="Proteomes" id="UP000481858"/>
    </source>
</evidence>
<keyword evidence="13" id="KW-1185">Reference proteome</keyword>
<evidence type="ECO:0000313" key="12">
    <source>
        <dbReference type="EMBL" id="KAF2966748.1"/>
    </source>
</evidence>
<reference evidence="12 13" key="1">
    <citation type="submission" date="2019-12" db="EMBL/GenBank/DDBJ databases">
        <title>Draft genome sequence of the ascomycete Xylaria multiplex DSM 110363.</title>
        <authorList>
            <person name="Buettner E."/>
            <person name="Kellner H."/>
        </authorList>
    </citation>
    <scope>NUCLEOTIDE SEQUENCE [LARGE SCALE GENOMIC DNA]</scope>
    <source>
        <strain evidence="12 13">DSM 110363</strain>
    </source>
</reference>
<dbReference type="InterPro" id="IPR050091">
    <property type="entry name" value="PKS_NRPS_Biosynth_Enz"/>
</dbReference>
<dbReference type="FunFam" id="3.40.50.720:FF:000209">
    <property type="entry name" value="Polyketide synthase Pks12"/>
    <property type="match status" value="1"/>
</dbReference>
<feature type="active site" description="Proton donor; for dehydratase activity" evidence="8">
    <location>
        <position position="1168"/>
    </location>
</feature>
<dbReference type="InterPro" id="IPR020843">
    <property type="entry name" value="ER"/>
</dbReference>
<evidence type="ECO:0000259" key="10">
    <source>
        <dbReference type="PROSITE" id="PS52004"/>
    </source>
</evidence>
<dbReference type="PROSITE" id="PS00012">
    <property type="entry name" value="PHOSPHOPANTETHEINE"/>
    <property type="match status" value="1"/>
</dbReference>
<evidence type="ECO:0000259" key="9">
    <source>
        <dbReference type="PROSITE" id="PS50075"/>
    </source>
</evidence>
<dbReference type="SUPFAM" id="SSF55048">
    <property type="entry name" value="Probable ACP-binding domain of malonyl-CoA ACP transacylase"/>
    <property type="match status" value="1"/>
</dbReference>
<dbReference type="InterPro" id="IPR013149">
    <property type="entry name" value="ADH-like_C"/>
</dbReference>
<dbReference type="Pfam" id="PF08240">
    <property type="entry name" value="ADH_N"/>
    <property type="match status" value="1"/>
</dbReference>
<dbReference type="Gene3D" id="3.40.366.10">
    <property type="entry name" value="Malonyl-Coenzyme A Acyl Carrier Protein, domain 2"/>
    <property type="match status" value="1"/>
</dbReference>
<dbReference type="EMBL" id="WUBL01000082">
    <property type="protein sequence ID" value="KAF2966748.1"/>
    <property type="molecule type" value="Genomic_DNA"/>
</dbReference>
<dbReference type="GO" id="GO:1901336">
    <property type="term" value="P:lactone biosynthetic process"/>
    <property type="evidence" value="ECO:0007669"/>
    <property type="project" value="UniProtKB-ARBA"/>
</dbReference>
<keyword evidence="3" id="KW-0808">Transferase</keyword>
<dbReference type="SUPFAM" id="SSF47336">
    <property type="entry name" value="ACP-like"/>
    <property type="match status" value="1"/>
</dbReference>
<dbReference type="InParanoid" id="A0A7C8MNT1"/>
<evidence type="ECO:0000256" key="3">
    <source>
        <dbReference type="ARBA" id="ARBA00022679"/>
    </source>
</evidence>
<dbReference type="PROSITE" id="PS50075">
    <property type="entry name" value="CARRIER"/>
    <property type="match status" value="1"/>
</dbReference>
<dbReference type="InterPro" id="IPR036736">
    <property type="entry name" value="ACP-like_sf"/>
</dbReference>
<dbReference type="InterPro" id="IPR001227">
    <property type="entry name" value="Ac_transferase_dom_sf"/>
</dbReference>
<dbReference type="SUPFAM" id="SSF51735">
    <property type="entry name" value="NAD(P)-binding Rossmann-fold domains"/>
    <property type="match status" value="2"/>
</dbReference>
<feature type="active site" description="Proton acceptor; for dehydratase activity" evidence="8">
    <location>
        <position position="969"/>
    </location>
</feature>
<dbReference type="InterPro" id="IPR042104">
    <property type="entry name" value="PKS_dehydratase_sf"/>
</dbReference>
<dbReference type="InterPro" id="IPR020806">
    <property type="entry name" value="PKS_PP-bd"/>
</dbReference>
<dbReference type="OrthoDB" id="329835at2759"/>
<gene>
    <name evidence="12" type="ORF">GQX73_g6838</name>
</gene>
<keyword evidence="7" id="KW-0012">Acyltransferase</keyword>
<dbReference type="GO" id="GO:0004315">
    <property type="term" value="F:3-oxoacyl-[acyl-carrier-protein] synthase activity"/>
    <property type="evidence" value="ECO:0007669"/>
    <property type="project" value="InterPro"/>
</dbReference>
<evidence type="ECO:0000259" key="11">
    <source>
        <dbReference type="PROSITE" id="PS52019"/>
    </source>
</evidence>
<dbReference type="SMART" id="SM00827">
    <property type="entry name" value="PKS_AT"/>
    <property type="match status" value="1"/>
</dbReference>
<feature type="region of interest" description="C-terminal hotdog fold" evidence="8">
    <location>
        <begin position="1099"/>
        <end position="1257"/>
    </location>
</feature>
<dbReference type="SMART" id="SM00826">
    <property type="entry name" value="PKS_DH"/>
    <property type="match status" value="1"/>
</dbReference>
<dbReference type="GO" id="GO:0044550">
    <property type="term" value="P:secondary metabolite biosynthetic process"/>
    <property type="evidence" value="ECO:0007669"/>
    <property type="project" value="TreeGrafter"/>
</dbReference>
<dbReference type="InterPro" id="IPR013154">
    <property type="entry name" value="ADH-like_N"/>
</dbReference>
<dbReference type="InterPro" id="IPR032821">
    <property type="entry name" value="PKS_assoc"/>
</dbReference>
<dbReference type="Gene3D" id="1.10.1200.10">
    <property type="entry name" value="ACP-like"/>
    <property type="match status" value="1"/>
</dbReference>
<dbReference type="PROSITE" id="PS52019">
    <property type="entry name" value="PKS_MFAS_DH"/>
    <property type="match status" value="1"/>
</dbReference>
<evidence type="ECO:0000256" key="5">
    <source>
        <dbReference type="ARBA" id="ARBA00023002"/>
    </source>
</evidence>
<dbReference type="InterPro" id="IPR020841">
    <property type="entry name" value="PKS_Beta-ketoAc_synthase_dom"/>
</dbReference>
<dbReference type="GO" id="GO:0016491">
    <property type="term" value="F:oxidoreductase activity"/>
    <property type="evidence" value="ECO:0007669"/>
    <property type="project" value="UniProtKB-KW"/>
</dbReference>
<dbReference type="Pfam" id="PF23297">
    <property type="entry name" value="ACP_SdgA_C"/>
    <property type="match status" value="1"/>
</dbReference>
<dbReference type="GO" id="GO:0006633">
    <property type="term" value="P:fatty acid biosynthetic process"/>
    <property type="evidence" value="ECO:0007669"/>
    <property type="project" value="InterPro"/>
</dbReference>
<evidence type="ECO:0000256" key="4">
    <source>
        <dbReference type="ARBA" id="ARBA00022857"/>
    </source>
</evidence>
<dbReference type="Pfam" id="PF02801">
    <property type="entry name" value="Ketoacyl-synt_C"/>
    <property type="match status" value="1"/>
</dbReference>
<dbReference type="SMART" id="SM00822">
    <property type="entry name" value="PKS_KR"/>
    <property type="match status" value="1"/>
</dbReference>
<dbReference type="InterPro" id="IPR049552">
    <property type="entry name" value="PKS_DH_N"/>
</dbReference>
<keyword evidence="5" id="KW-0560">Oxidoreductase</keyword>
<name>A0A7C8MNT1_9PEZI</name>
<dbReference type="InterPro" id="IPR014030">
    <property type="entry name" value="Ketoacyl_synth_N"/>
</dbReference>
<dbReference type="Pfam" id="PF00698">
    <property type="entry name" value="Acyl_transf_1"/>
    <property type="match status" value="1"/>
</dbReference>
<dbReference type="InterPro" id="IPR013968">
    <property type="entry name" value="PKS_KR"/>
</dbReference>
<dbReference type="SUPFAM" id="SSF52151">
    <property type="entry name" value="FabD/lysophospholipase-like"/>
    <property type="match status" value="1"/>
</dbReference>
<dbReference type="SUPFAM" id="SSF53901">
    <property type="entry name" value="Thiolase-like"/>
    <property type="match status" value="1"/>
</dbReference>
<dbReference type="SUPFAM" id="SSF53335">
    <property type="entry name" value="S-adenosyl-L-methionine-dependent methyltransferases"/>
    <property type="match status" value="1"/>
</dbReference>
<dbReference type="Pfam" id="PF00107">
    <property type="entry name" value="ADH_zinc_N"/>
    <property type="match status" value="1"/>
</dbReference>
<dbReference type="GO" id="GO:0004312">
    <property type="term" value="F:fatty acid synthase activity"/>
    <property type="evidence" value="ECO:0007669"/>
    <property type="project" value="TreeGrafter"/>
</dbReference>
<dbReference type="Pfam" id="PF21089">
    <property type="entry name" value="PKS_DH_N"/>
    <property type="match status" value="1"/>
</dbReference>
<dbReference type="PANTHER" id="PTHR43775:SF29">
    <property type="entry name" value="ASPERFURANONE POLYKETIDE SYNTHASE AFOG-RELATED"/>
    <property type="match status" value="1"/>
</dbReference>
<dbReference type="InterPro" id="IPR049551">
    <property type="entry name" value="PKS_DH_C"/>
</dbReference>
<dbReference type="Gene3D" id="3.40.50.720">
    <property type="entry name" value="NAD(P)-binding Rossmann-like Domain"/>
    <property type="match status" value="1"/>
</dbReference>
<evidence type="ECO:0000256" key="6">
    <source>
        <dbReference type="ARBA" id="ARBA00023268"/>
    </source>
</evidence>
<dbReference type="InterPro" id="IPR016039">
    <property type="entry name" value="Thiolase-like"/>
</dbReference>